<dbReference type="Gene3D" id="3.30.420.40">
    <property type="match status" value="2"/>
</dbReference>
<reference evidence="2 3" key="1">
    <citation type="submission" date="2016-07" db="EMBL/GenBank/DDBJ databases">
        <title>Genome of Pelobium manganitolerans.</title>
        <authorList>
            <person name="Wu S."/>
            <person name="Wang G."/>
        </authorList>
    </citation>
    <scope>NUCLEOTIDE SEQUENCE [LARGE SCALE GENOMIC DNA]</scope>
    <source>
        <strain evidence="2 3">YS-25</strain>
    </source>
</reference>
<dbReference type="InterPro" id="IPR000600">
    <property type="entry name" value="ROK"/>
</dbReference>
<dbReference type="InterPro" id="IPR036390">
    <property type="entry name" value="WH_DNA-bd_sf"/>
</dbReference>
<dbReference type="InterPro" id="IPR036388">
    <property type="entry name" value="WH-like_DNA-bd_sf"/>
</dbReference>
<dbReference type="InterPro" id="IPR043129">
    <property type="entry name" value="ATPase_NBD"/>
</dbReference>
<dbReference type="PROSITE" id="PS01125">
    <property type="entry name" value="ROK"/>
    <property type="match status" value="1"/>
</dbReference>
<evidence type="ECO:0000256" key="1">
    <source>
        <dbReference type="ARBA" id="ARBA00006479"/>
    </source>
</evidence>
<comment type="caution">
    <text evidence="2">The sequence shown here is derived from an EMBL/GenBank/DDBJ whole genome shotgun (WGS) entry which is preliminary data.</text>
</comment>
<dbReference type="EMBL" id="MBTA01000029">
    <property type="protein sequence ID" value="RKD12773.1"/>
    <property type="molecule type" value="Genomic_DNA"/>
</dbReference>
<dbReference type="Proteomes" id="UP000283433">
    <property type="component" value="Unassembled WGS sequence"/>
</dbReference>
<dbReference type="SUPFAM" id="SSF53067">
    <property type="entry name" value="Actin-like ATPase domain"/>
    <property type="match status" value="2"/>
</dbReference>
<dbReference type="PANTHER" id="PTHR18964:SF149">
    <property type="entry name" value="BIFUNCTIONAL UDP-N-ACETYLGLUCOSAMINE 2-EPIMERASE_N-ACETYLMANNOSAMINE KINASE"/>
    <property type="match status" value="1"/>
</dbReference>
<proteinExistence type="inferred from homology"/>
<protein>
    <submittedName>
        <fullName evidence="2">Transcriptional regulator</fullName>
    </submittedName>
</protein>
<dbReference type="SUPFAM" id="SSF46785">
    <property type="entry name" value="Winged helix' DNA-binding domain"/>
    <property type="match status" value="1"/>
</dbReference>
<comment type="similarity">
    <text evidence="1">Belongs to the ROK (NagC/XylR) family.</text>
</comment>
<dbReference type="AlphaFoldDB" id="A0A419S227"/>
<dbReference type="RefSeq" id="WP_120182997.1">
    <property type="nucleotide sequence ID" value="NZ_MBTA01000029.1"/>
</dbReference>
<dbReference type="Pfam" id="PF13412">
    <property type="entry name" value="HTH_24"/>
    <property type="match status" value="1"/>
</dbReference>
<dbReference type="Gene3D" id="1.10.10.10">
    <property type="entry name" value="Winged helix-like DNA-binding domain superfamily/Winged helix DNA-binding domain"/>
    <property type="match status" value="1"/>
</dbReference>
<dbReference type="Pfam" id="PF00480">
    <property type="entry name" value="ROK"/>
    <property type="match status" value="1"/>
</dbReference>
<name>A0A419S227_9SPHI</name>
<accession>A0A419S227</accession>
<keyword evidence="3" id="KW-1185">Reference proteome</keyword>
<evidence type="ECO:0000313" key="3">
    <source>
        <dbReference type="Proteomes" id="UP000283433"/>
    </source>
</evidence>
<dbReference type="PANTHER" id="PTHR18964">
    <property type="entry name" value="ROK (REPRESSOR, ORF, KINASE) FAMILY"/>
    <property type="match status" value="1"/>
</dbReference>
<dbReference type="OrthoDB" id="9810372at2"/>
<dbReference type="InterPro" id="IPR049874">
    <property type="entry name" value="ROK_cs"/>
</dbReference>
<gene>
    <name evidence="2" type="ORF">BCY91_11005</name>
</gene>
<organism evidence="2 3">
    <name type="scientific">Pelobium manganitolerans</name>
    <dbReference type="NCBI Taxonomy" id="1842495"/>
    <lineage>
        <taxon>Bacteria</taxon>
        <taxon>Pseudomonadati</taxon>
        <taxon>Bacteroidota</taxon>
        <taxon>Sphingobacteriia</taxon>
        <taxon>Sphingobacteriales</taxon>
        <taxon>Sphingobacteriaceae</taxon>
        <taxon>Pelobium</taxon>
    </lineage>
</organism>
<sequence length="403" mass="44546">MTFFDELVNENITGVAYKNINIKKSVLSYFANTGNSTIAELCKELGLSAPKINNIFTDLIEDGLVKAYGKVDSTGGRRPKIYGLVPESAFFIGVDIKQDHINIGASDLQKNIIKLLDNQPFLLTNEKESLQKLCKLIKSFIKELNVPKDKILGIGVNLSGRINYATGYSYSFFHFDEEPLSKIMEREIGYKTFLENDSRAMAFGEFNSGIVKDEKNVLYLNLDYGLGMGIMINSQLYYGKSGFAGEFGHIPIFENEIICRCGKKGCLETEASGWALVRMFKERLRNGSSSLIRTEIDDIDLNAIIDAANNDDTLAIELIAEVGSNLGRGIALLINVFNPELILMGGILSSTGEYLRLPIKSAINKYSLSLVHADTQLKTSKLGERAGVIGACLLVRNRLLALH</sequence>
<evidence type="ECO:0000313" key="2">
    <source>
        <dbReference type="EMBL" id="RKD12773.1"/>
    </source>
</evidence>